<evidence type="ECO:0000256" key="3">
    <source>
        <dbReference type="SAM" id="SignalP"/>
    </source>
</evidence>
<accession>A0A011VSD4</accession>
<dbReference type="Proteomes" id="UP000021369">
    <property type="component" value="Unassembled WGS sequence"/>
</dbReference>
<dbReference type="AlphaFoldDB" id="A0A011VSD4"/>
<feature type="compositionally biased region" description="Acidic residues" evidence="1">
    <location>
        <begin position="437"/>
        <end position="448"/>
    </location>
</feature>
<feature type="region of interest" description="Disordered" evidence="1">
    <location>
        <begin position="380"/>
        <end position="448"/>
    </location>
</feature>
<evidence type="ECO:0008006" key="6">
    <source>
        <dbReference type="Google" id="ProtNLM"/>
    </source>
</evidence>
<name>A0A011VSD4_RUMAL</name>
<keyword evidence="5" id="KW-1185">Reference proteome</keyword>
<feature type="chain" id="PRO_5001465208" description="Cohesin domain-containing protein" evidence="3">
    <location>
        <begin position="26"/>
        <end position="448"/>
    </location>
</feature>
<feature type="compositionally biased region" description="Acidic residues" evidence="1">
    <location>
        <begin position="417"/>
        <end position="430"/>
    </location>
</feature>
<keyword evidence="2" id="KW-1133">Transmembrane helix</keyword>
<keyword evidence="2" id="KW-0812">Transmembrane</keyword>
<feature type="transmembrane region" description="Helical" evidence="2">
    <location>
        <begin position="341"/>
        <end position="361"/>
    </location>
</feature>
<protein>
    <recommendedName>
        <fullName evidence="6">Cohesin domain-containing protein</fullName>
    </recommendedName>
</protein>
<feature type="compositionally biased region" description="Acidic residues" evidence="1">
    <location>
        <begin position="382"/>
        <end position="395"/>
    </location>
</feature>
<evidence type="ECO:0000256" key="1">
    <source>
        <dbReference type="SAM" id="MobiDB-lite"/>
    </source>
</evidence>
<dbReference type="OrthoDB" id="1820222at2"/>
<feature type="signal peptide" evidence="3">
    <location>
        <begin position="1"/>
        <end position="25"/>
    </location>
</feature>
<proteinExistence type="predicted"/>
<evidence type="ECO:0000256" key="2">
    <source>
        <dbReference type="SAM" id="Phobius"/>
    </source>
</evidence>
<dbReference type="RefSeq" id="WP_037290386.1">
    <property type="nucleotide sequence ID" value="NZ_JEOB01000004.1"/>
</dbReference>
<reference evidence="4 5" key="1">
    <citation type="submission" date="2013-06" db="EMBL/GenBank/DDBJ databases">
        <title>Rumen cellulosomics: divergent fiber-degrading strategies revealed by comparative genome-wide analysis of six Ruminococcal strains.</title>
        <authorList>
            <person name="Dassa B."/>
            <person name="Borovok I."/>
            <person name="Lamed R."/>
            <person name="Flint H."/>
            <person name="Yeoman C.J."/>
            <person name="White B."/>
            <person name="Bayer E.A."/>
        </authorList>
    </citation>
    <scope>NUCLEOTIDE SEQUENCE [LARGE SCALE GENOMIC DNA]</scope>
    <source>
        <strain evidence="4 5">SY3</strain>
    </source>
</reference>
<gene>
    <name evidence="4" type="ORF">RASY3_17870</name>
</gene>
<evidence type="ECO:0000313" key="4">
    <source>
        <dbReference type="EMBL" id="EXM38151.1"/>
    </source>
</evidence>
<feature type="compositionally biased region" description="Basic and acidic residues" evidence="1">
    <location>
        <begin position="396"/>
        <end position="406"/>
    </location>
</feature>
<sequence length="448" mass="49443">MFIKRFAAVIAAALAVTASVPAVHAEYGYDPTYDYNTYDYNSYDYNNYDYNYDYSYDNGGYEETTTTTAPDPGFDPAQSAGNEVTAMENKATTLVPDKPTSAPSKVYLKPGEIKDGKVSAELRIEADTTVSSALMSVTFDTALLQLESTQINPEAGGKVAENSFNGKYVFNYTNDSGSKFQGNYVTLNFKVLDKDMVSTTLFLTVTTLDNKTGIPISYSVENGIIANPDAPGYNVKETEAPKLNKLVRVQKSVGQAPPSKMGIENYRNIVVADDSIVKFEDGVFKMLAAGETSFDVVFNNDEIETYDIVIIDDTIVTDGQDRTVSVADNNGGGVDKTVRNLFIIIAIALTAVIIAIEYLVIMKPTSKRRKKLAAAEAFFEREEQEDDDDDEEEMREDLKKAFAARDARRRSLRGEELPENEEDDPAEENSEDKADAETSEDSENVDEE</sequence>
<keyword evidence="3" id="KW-0732">Signal</keyword>
<evidence type="ECO:0000313" key="5">
    <source>
        <dbReference type="Proteomes" id="UP000021369"/>
    </source>
</evidence>
<keyword evidence="2" id="KW-0472">Membrane</keyword>
<dbReference type="PATRIC" id="fig|1341156.4.peg.3175"/>
<comment type="caution">
    <text evidence="4">The sequence shown here is derived from an EMBL/GenBank/DDBJ whole genome shotgun (WGS) entry which is preliminary data.</text>
</comment>
<organism evidence="4 5">
    <name type="scientific">Ruminococcus albus SY3</name>
    <dbReference type="NCBI Taxonomy" id="1341156"/>
    <lineage>
        <taxon>Bacteria</taxon>
        <taxon>Bacillati</taxon>
        <taxon>Bacillota</taxon>
        <taxon>Clostridia</taxon>
        <taxon>Eubacteriales</taxon>
        <taxon>Oscillospiraceae</taxon>
        <taxon>Ruminococcus</taxon>
    </lineage>
</organism>
<dbReference type="EMBL" id="JEOB01000004">
    <property type="protein sequence ID" value="EXM38151.1"/>
    <property type="molecule type" value="Genomic_DNA"/>
</dbReference>